<dbReference type="SUPFAM" id="SSF57667">
    <property type="entry name" value="beta-beta-alpha zinc fingers"/>
    <property type="match status" value="2"/>
</dbReference>
<evidence type="ECO:0000256" key="6">
    <source>
        <dbReference type="ARBA" id="ARBA00023015"/>
    </source>
</evidence>
<evidence type="ECO:0000313" key="13">
    <source>
        <dbReference type="Proteomes" id="UP000184383"/>
    </source>
</evidence>
<dbReference type="GO" id="GO:0000978">
    <property type="term" value="F:RNA polymerase II cis-regulatory region sequence-specific DNA binding"/>
    <property type="evidence" value="ECO:0007669"/>
    <property type="project" value="TreeGrafter"/>
</dbReference>
<organism evidence="12 13">
    <name type="scientific">Aspergillus wentii DTO 134E9</name>
    <dbReference type="NCBI Taxonomy" id="1073089"/>
    <lineage>
        <taxon>Eukaryota</taxon>
        <taxon>Fungi</taxon>
        <taxon>Dikarya</taxon>
        <taxon>Ascomycota</taxon>
        <taxon>Pezizomycotina</taxon>
        <taxon>Eurotiomycetes</taxon>
        <taxon>Eurotiomycetidae</taxon>
        <taxon>Eurotiales</taxon>
        <taxon>Aspergillaceae</taxon>
        <taxon>Aspergillus</taxon>
        <taxon>Aspergillus subgen. Cremei</taxon>
    </lineage>
</organism>
<dbReference type="Proteomes" id="UP000184383">
    <property type="component" value="Unassembled WGS sequence"/>
</dbReference>
<feature type="region of interest" description="Disordered" evidence="10">
    <location>
        <begin position="149"/>
        <end position="176"/>
    </location>
</feature>
<keyword evidence="8" id="KW-0539">Nucleus</keyword>
<dbReference type="InterPro" id="IPR036236">
    <property type="entry name" value="Znf_C2H2_sf"/>
</dbReference>
<evidence type="ECO:0000256" key="1">
    <source>
        <dbReference type="ARBA" id="ARBA00004123"/>
    </source>
</evidence>
<sequence>METAEPVSYEFPGHAVGAVAPRRVINSNLGHNFFYPNPTASFPLPFQSSSSSGPYNFGHALNHHHHHQAQPQPPPQQHQQHHHHHQQAQPHHHQHPQHPGSYQHFFVSGQPQLNSQPVRLSSEPPPLQSIPDIRPAKNAVNRVPRDPLAKIDQGSGTQPSVQHLTNGAPARGKSPTAAEVDFSTEVDVLMKAIQAKVTSPQSQAATIPSLPSLQQLTTHPSSNAFPPAYSMGPSTSPRCALVVDEPPSQSRKKRKYTCTLPHCGKSFAQKTHLDIHTRAHTGDKPFICKEPSCGQRFSQLGNLKTHQRRHTGEKPFSCDICQKRFAQRGNVRAHKITHQHAKPFTCLLDDCGKQFTQLGNLKSHQNKFHSSTLRNLTLRFSQMTEADLMNTKDRELLEYFATLYKNSNKGIKGRGKDRRISPSTKSGPGRRFQSLGSDDDKIRRGSYEDSSTYTGVSSDDEDAENYNYWTRRAH</sequence>
<keyword evidence="3" id="KW-0677">Repeat</keyword>
<dbReference type="STRING" id="1073089.A0A1L9RUE4"/>
<gene>
    <name evidence="12" type="ORF">ASPWEDRAFT_168446</name>
</gene>
<feature type="domain" description="C2H2-type" evidence="11">
    <location>
        <begin position="344"/>
        <end position="374"/>
    </location>
</feature>
<keyword evidence="6" id="KW-0805">Transcription regulation</keyword>
<dbReference type="PANTHER" id="PTHR23235">
    <property type="entry name" value="KRUEPPEL-LIKE TRANSCRIPTION FACTOR"/>
    <property type="match status" value="1"/>
</dbReference>
<evidence type="ECO:0000256" key="8">
    <source>
        <dbReference type="ARBA" id="ARBA00023242"/>
    </source>
</evidence>
<dbReference type="InterPro" id="IPR013087">
    <property type="entry name" value="Znf_C2H2_type"/>
</dbReference>
<evidence type="ECO:0000256" key="7">
    <source>
        <dbReference type="ARBA" id="ARBA00023163"/>
    </source>
</evidence>
<keyword evidence="13" id="KW-1185">Reference proteome</keyword>
<dbReference type="PANTHER" id="PTHR23235:SF120">
    <property type="entry name" value="KRUPPEL-LIKE FACTOR 15"/>
    <property type="match status" value="1"/>
</dbReference>
<feature type="compositionally biased region" description="Polar residues" evidence="10">
    <location>
        <begin position="448"/>
        <end position="457"/>
    </location>
</feature>
<feature type="domain" description="C2H2-type" evidence="11">
    <location>
        <begin position="316"/>
        <end position="343"/>
    </location>
</feature>
<accession>A0A1L9RUE4</accession>
<dbReference type="PROSITE" id="PS00028">
    <property type="entry name" value="ZINC_FINGER_C2H2_1"/>
    <property type="match status" value="4"/>
</dbReference>
<keyword evidence="2" id="KW-0479">Metal-binding</keyword>
<keyword evidence="7" id="KW-0804">Transcription</keyword>
<dbReference type="AlphaFoldDB" id="A0A1L9RUE4"/>
<dbReference type="VEuPathDB" id="FungiDB:ASPWEDRAFT_168446"/>
<feature type="region of interest" description="Disordered" evidence="10">
    <location>
        <begin position="114"/>
        <end position="133"/>
    </location>
</feature>
<dbReference type="GeneID" id="63746151"/>
<feature type="compositionally biased region" description="Basic residues" evidence="10">
    <location>
        <begin position="79"/>
        <end position="96"/>
    </location>
</feature>
<feature type="compositionally biased region" description="Polar residues" evidence="10">
    <location>
        <begin position="154"/>
        <end position="165"/>
    </location>
</feature>
<evidence type="ECO:0000256" key="9">
    <source>
        <dbReference type="PROSITE-ProRule" id="PRU00042"/>
    </source>
</evidence>
<dbReference type="OrthoDB" id="427030at2759"/>
<evidence type="ECO:0000256" key="2">
    <source>
        <dbReference type="ARBA" id="ARBA00022723"/>
    </source>
</evidence>
<feature type="region of interest" description="Disordered" evidence="10">
    <location>
        <begin position="410"/>
        <end position="474"/>
    </location>
</feature>
<dbReference type="GO" id="GO:0008270">
    <property type="term" value="F:zinc ion binding"/>
    <property type="evidence" value="ECO:0007669"/>
    <property type="project" value="UniProtKB-KW"/>
</dbReference>
<evidence type="ECO:0000256" key="5">
    <source>
        <dbReference type="ARBA" id="ARBA00022833"/>
    </source>
</evidence>
<dbReference type="FunFam" id="3.30.160.60:FF:000446">
    <property type="entry name" value="Zinc finger protein"/>
    <property type="match status" value="1"/>
</dbReference>
<protein>
    <recommendedName>
        <fullName evidence="11">C2H2-type domain-containing protein</fullName>
    </recommendedName>
</protein>
<reference evidence="13" key="1">
    <citation type="journal article" date="2017" name="Genome Biol.">
        <title>Comparative genomics reveals high biological diversity and specific adaptations in the industrially and medically important fungal genus Aspergillus.</title>
        <authorList>
            <person name="de Vries R.P."/>
            <person name="Riley R."/>
            <person name="Wiebenga A."/>
            <person name="Aguilar-Osorio G."/>
            <person name="Amillis S."/>
            <person name="Uchima C.A."/>
            <person name="Anderluh G."/>
            <person name="Asadollahi M."/>
            <person name="Askin M."/>
            <person name="Barry K."/>
            <person name="Battaglia E."/>
            <person name="Bayram O."/>
            <person name="Benocci T."/>
            <person name="Braus-Stromeyer S.A."/>
            <person name="Caldana C."/>
            <person name="Canovas D."/>
            <person name="Cerqueira G.C."/>
            <person name="Chen F."/>
            <person name="Chen W."/>
            <person name="Choi C."/>
            <person name="Clum A."/>
            <person name="Dos Santos R.A."/>
            <person name="Damasio A.R."/>
            <person name="Diallinas G."/>
            <person name="Emri T."/>
            <person name="Fekete E."/>
            <person name="Flipphi M."/>
            <person name="Freyberg S."/>
            <person name="Gallo A."/>
            <person name="Gournas C."/>
            <person name="Habgood R."/>
            <person name="Hainaut M."/>
            <person name="Harispe M.L."/>
            <person name="Henrissat B."/>
            <person name="Hilden K.S."/>
            <person name="Hope R."/>
            <person name="Hossain A."/>
            <person name="Karabika E."/>
            <person name="Karaffa L."/>
            <person name="Karanyi Z."/>
            <person name="Krasevec N."/>
            <person name="Kuo A."/>
            <person name="Kusch H."/>
            <person name="LaButti K."/>
            <person name="Lagendijk E.L."/>
            <person name="Lapidus A."/>
            <person name="Levasseur A."/>
            <person name="Lindquist E."/>
            <person name="Lipzen A."/>
            <person name="Logrieco A.F."/>
            <person name="MacCabe A."/>
            <person name="Maekelae M.R."/>
            <person name="Malavazi I."/>
            <person name="Melin P."/>
            <person name="Meyer V."/>
            <person name="Mielnichuk N."/>
            <person name="Miskei M."/>
            <person name="Molnar A.P."/>
            <person name="Mule G."/>
            <person name="Ngan C.Y."/>
            <person name="Orejas M."/>
            <person name="Orosz E."/>
            <person name="Ouedraogo J.P."/>
            <person name="Overkamp K.M."/>
            <person name="Park H.-S."/>
            <person name="Perrone G."/>
            <person name="Piumi F."/>
            <person name="Punt P.J."/>
            <person name="Ram A.F."/>
            <person name="Ramon A."/>
            <person name="Rauscher S."/>
            <person name="Record E."/>
            <person name="Riano-Pachon D.M."/>
            <person name="Robert V."/>
            <person name="Roehrig J."/>
            <person name="Ruller R."/>
            <person name="Salamov A."/>
            <person name="Salih N.S."/>
            <person name="Samson R.A."/>
            <person name="Sandor E."/>
            <person name="Sanguinetti M."/>
            <person name="Schuetze T."/>
            <person name="Sepcic K."/>
            <person name="Shelest E."/>
            <person name="Sherlock G."/>
            <person name="Sophianopoulou V."/>
            <person name="Squina F.M."/>
            <person name="Sun H."/>
            <person name="Susca A."/>
            <person name="Todd R.B."/>
            <person name="Tsang A."/>
            <person name="Unkles S.E."/>
            <person name="van de Wiele N."/>
            <person name="van Rossen-Uffink D."/>
            <person name="Oliveira J.V."/>
            <person name="Vesth T.C."/>
            <person name="Visser J."/>
            <person name="Yu J.-H."/>
            <person name="Zhou M."/>
            <person name="Andersen M.R."/>
            <person name="Archer D.B."/>
            <person name="Baker S.E."/>
            <person name="Benoit I."/>
            <person name="Brakhage A.A."/>
            <person name="Braus G.H."/>
            <person name="Fischer R."/>
            <person name="Frisvad J.C."/>
            <person name="Goldman G.H."/>
            <person name="Houbraken J."/>
            <person name="Oakley B."/>
            <person name="Pocsi I."/>
            <person name="Scazzocchio C."/>
            <person name="Seiboth B."/>
            <person name="vanKuyk P.A."/>
            <person name="Wortman J."/>
            <person name="Dyer P.S."/>
            <person name="Grigoriev I.V."/>
        </authorList>
    </citation>
    <scope>NUCLEOTIDE SEQUENCE [LARGE SCALE GENOMIC DNA]</scope>
    <source>
        <strain evidence="13">DTO 134E9</strain>
    </source>
</reference>
<dbReference type="RefSeq" id="XP_040692218.1">
    <property type="nucleotide sequence ID" value="XM_040830303.1"/>
</dbReference>
<feature type="domain" description="C2H2-type" evidence="11">
    <location>
        <begin position="256"/>
        <end position="285"/>
    </location>
</feature>
<dbReference type="PROSITE" id="PS50157">
    <property type="entry name" value="ZINC_FINGER_C2H2_2"/>
    <property type="match status" value="4"/>
</dbReference>
<evidence type="ECO:0000313" key="12">
    <source>
        <dbReference type="EMBL" id="OJJ38542.1"/>
    </source>
</evidence>
<dbReference type="EMBL" id="KV878210">
    <property type="protein sequence ID" value="OJJ38542.1"/>
    <property type="molecule type" value="Genomic_DNA"/>
</dbReference>
<evidence type="ECO:0000256" key="3">
    <source>
        <dbReference type="ARBA" id="ARBA00022737"/>
    </source>
</evidence>
<evidence type="ECO:0000256" key="4">
    <source>
        <dbReference type="ARBA" id="ARBA00022771"/>
    </source>
</evidence>
<feature type="compositionally biased region" description="Basic and acidic residues" evidence="10">
    <location>
        <begin position="438"/>
        <end position="447"/>
    </location>
</feature>
<evidence type="ECO:0000256" key="10">
    <source>
        <dbReference type="SAM" id="MobiDB-lite"/>
    </source>
</evidence>
<feature type="domain" description="C2H2-type" evidence="11">
    <location>
        <begin position="286"/>
        <end position="315"/>
    </location>
</feature>
<keyword evidence="5" id="KW-0862">Zinc</keyword>
<dbReference type="SMART" id="SM00355">
    <property type="entry name" value="ZnF_C2H2"/>
    <property type="match status" value="4"/>
</dbReference>
<dbReference type="Gene3D" id="3.30.160.60">
    <property type="entry name" value="Classic Zinc Finger"/>
    <property type="match status" value="4"/>
</dbReference>
<dbReference type="GO" id="GO:0005634">
    <property type="term" value="C:nucleus"/>
    <property type="evidence" value="ECO:0007669"/>
    <property type="project" value="UniProtKB-SubCell"/>
</dbReference>
<dbReference type="Pfam" id="PF00096">
    <property type="entry name" value="zf-C2H2"/>
    <property type="match status" value="4"/>
</dbReference>
<dbReference type="FunFam" id="3.30.160.60:FF:002343">
    <property type="entry name" value="Zinc finger protein 33A"/>
    <property type="match status" value="1"/>
</dbReference>
<proteinExistence type="predicted"/>
<evidence type="ECO:0000259" key="11">
    <source>
        <dbReference type="PROSITE" id="PS50157"/>
    </source>
</evidence>
<dbReference type="FunFam" id="3.30.160.60:FF:000100">
    <property type="entry name" value="Zinc finger 45-like"/>
    <property type="match status" value="1"/>
</dbReference>
<feature type="region of interest" description="Disordered" evidence="10">
    <location>
        <begin position="53"/>
        <end position="108"/>
    </location>
</feature>
<dbReference type="FunFam" id="3.30.160.60:FF:001289">
    <property type="entry name" value="Zinc finger protein 574"/>
    <property type="match status" value="1"/>
</dbReference>
<name>A0A1L9RUE4_ASPWE</name>
<keyword evidence="4 9" id="KW-0863">Zinc-finger</keyword>
<comment type="subcellular location">
    <subcellularLocation>
        <location evidence="1">Nucleus</location>
    </subcellularLocation>
</comment>
<dbReference type="GO" id="GO:0000981">
    <property type="term" value="F:DNA-binding transcription factor activity, RNA polymerase II-specific"/>
    <property type="evidence" value="ECO:0007669"/>
    <property type="project" value="TreeGrafter"/>
</dbReference>